<sequence>MSSSSVNFSSIEFEVIAKGESNNRFIWLHGDEQTANLAIRHHLKHYDGTAFLVKSKAREVPYRDTKIDPNRIFSRSGSFKAIKKFKPEWAPGTIKVALDELDQNRNQFLTKLFPDSGGVLIAVHNNFRGYNLKSELENSTKVSLNPKENPRDFIICTDPDDFEKLSVGTYNVVLQDRPPEKDNGSLSWAAFRNGIRYVNVETRLGWLSKQKKMLEFVEESLQ</sequence>
<name>A0A381T3U8_9ZZZZ</name>
<gene>
    <name evidence="1" type="ORF">METZ01_LOCUS63238</name>
</gene>
<protein>
    <submittedName>
        <fullName evidence="1">Uncharacterized protein</fullName>
    </submittedName>
</protein>
<organism evidence="1">
    <name type="scientific">marine metagenome</name>
    <dbReference type="NCBI Taxonomy" id="408172"/>
    <lineage>
        <taxon>unclassified sequences</taxon>
        <taxon>metagenomes</taxon>
        <taxon>ecological metagenomes</taxon>
    </lineage>
</organism>
<dbReference type="EMBL" id="UINC01003925">
    <property type="protein sequence ID" value="SVA10384.1"/>
    <property type="molecule type" value="Genomic_DNA"/>
</dbReference>
<accession>A0A381T3U8</accession>
<dbReference type="AlphaFoldDB" id="A0A381T3U8"/>
<proteinExistence type="predicted"/>
<evidence type="ECO:0000313" key="1">
    <source>
        <dbReference type="EMBL" id="SVA10384.1"/>
    </source>
</evidence>
<reference evidence="1" key="1">
    <citation type="submission" date="2018-05" db="EMBL/GenBank/DDBJ databases">
        <authorList>
            <person name="Lanie J.A."/>
            <person name="Ng W.-L."/>
            <person name="Kazmierczak K.M."/>
            <person name="Andrzejewski T.M."/>
            <person name="Davidsen T.M."/>
            <person name="Wayne K.J."/>
            <person name="Tettelin H."/>
            <person name="Glass J.I."/>
            <person name="Rusch D."/>
            <person name="Podicherti R."/>
            <person name="Tsui H.-C.T."/>
            <person name="Winkler M.E."/>
        </authorList>
    </citation>
    <scope>NUCLEOTIDE SEQUENCE</scope>
</reference>